<evidence type="ECO:0000256" key="1">
    <source>
        <dbReference type="ARBA" id="ARBA00004496"/>
    </source>
</evidence>
<dbReference type="FunFam" id="1.20.5.190:FF:000084">
    <property type="entry name" value="Abnormal spindle microtubule assembly"/>
    <property type="match status" value="1"/>
</dbReference>
<evidence type="ECO:0000313" key="6">
    <source>
        <dbReference type="Proteomes" id="UP000472260"/>
    </source>
</evidence>
<dbReference type="Pfam" id="PF00612">
    <property type="entry name" value="IQ"/>
    <property type="match status" value="2"/>
</dbReference>
<dbReference type="GO" id="GO:0000922">
    <property type="term" value="C:spindle pole"/>
    <property type="evidence" value="ECO:0007669"/>
    <property type="project" value="TreeGrafter"/>
</dbReference>
<dbReference type="PANTHER" id="PTHR22706">
    <property type="entry name" value="ASSEMBLY FACTOR FOR SPINDLE MICROTUBULES"/>
    <property type="match status" value="1"/>
</dbReference>
<dbReference type="GO" id="GO:0005737">
    <property type="term" value="C:cytoplasm"/>
    <property type="evidence" value="ECO:0007669"/>
    <property type="project" value="UniProtKB-SubCell"/>
</dbReference>
<sequence>MQATYLQMKNAAIVIQSAFRGMKVRNYLRKSHQAATVIQAHFRGYSQLKKYQ</sequence>
<evidence type="ECO:0000256" key="4">
    <source>
        <dbReference type="ARBA" id="ARBA00022860"/>
    </source>
</evidence>
<dbReference type="GO" id="GO:0007051">
    <property type="term" value="P:spindle organization"/>
    <property type="evidence" value="ECO:0007669"/>
    <property type="project" value="TreeGrafter"/>
</dbReference>
<dbReference type="PROSITE" id="PS50096">
    <property type="entry name" value="IQ"/>
    <property type="match status" value="2"/>
</dbReference>
<proteinExistence type="predicted"/>
<dbReference type="Gene3D" id="1.20.5.190">
    <property type="match status" value="2"/>
</dbReference>
<keyword evidence="6" id="KW-1185">Reference proteome</keyword>
<dbReference type="InterPro" id="IPR051185">
    <property type="entry name" value="ASPM"/>
</dbReference>
<keyword evidence="2" id="KW-0963">Cytoplasm</keyword>
<reference evidence="5" key="1">
    <citation type="submission" date="2025-08" db="UniProtKB">
        <authorList>
            <consortium name="Ensembl"/>
        </authorList>
    </citation>
    <scope>IDENTIFICATION</scope>
</reference>
<evidence type="ECO:0008006" key="7">
    <source>
        <dbReference type="Google" id="ProtNLM"/>
    </source>
</evidence>
<dbReference type="SMART" id="SM00015">
    <property type="entry name" value="IQ"/>
    <property type="match status" value="2"/>
</dbReference>
<keyword evidence="3" id="KW-0677">Repeat</keyword>
<dbReference type="PANTHER" id="PTHR22706:SF1">
    <property type="entry name" value="ASSEMBLY FACTOR FOR SPINDLE MICROTUBULES"/>
    <property type="match status" value="1"/>
</dbReference>
<name>A0A671K591_9TELE</name>
<evidence type="ECO:0000256" key="3">
    <source>
        <dbReference type="ARBA" id="ARBA00022737"/>
    </source>
</evidence>
<protein>
    <recommendedName>
        <fullName evidence="7">Myosin motor domain-containing protein</fullName>
    </recommendedName>
</protein>
<keyword evidence="4" id="KW-0112">Calmodulin-binding</keyword>
<dbReference type="InterPro" id="IPR027417">
    <property type="entry name" value="P-loop_NTPase"/>
</dbReference>
<dbReference type="SUPFAM" id="SSF52540">
    <property type="entry name" value="P-loop containing nucleoside triphosphate hydrolases"/>
    <property type="match status" value="1"/>
</dbReference>
<dbReference type="GO" id="GO:0000278">
    <property type="term" value="P:mitotic cell cycle"/>
    <property type="evidence" value="ECO:0007669"/>
    <property type="project" value="TreeGrafter"/>
</dbReference>
<evidence type="ECO:0000256" key="2">
    <source>
        <dbReference type="ARBA" id="ARBA00022490"/>
    </source>
</evidence>
<dbReference type="GO" id="GO:0051295">
    <property type="term" value="P:establishment of meiotic spindle localization"/>
    <property type="evidence" value="ECO:0007669"/>
    <property type="project" value="TreeGrafter"/>
</dbReference>
<organism evidence="5 6">
    <name type="scientific">Sinocyclocheilus anshuiensis</name>
    <dbReference type="NCBI Taxonomy" id="1608454"/>
    <lineage>
        <taxon>Eukaryota</taxon>
        <taxon>Metazoa</taxon>
        <taxon>Chordata</taxon>
        <taxon>Craniata</taxon>
        <taxon>Vertebrata</taxon>
        <taxon>Euteleostomi</taxon>
        <taxon>Actinopterygii</taxon>
        <taxon>Neopterygii</taxon>
        <taxon>Teleostei</taxon>
        <taxon>Ostariophysi</taxon>
        <taxon>Cypriniformes</taxon>
        <taxon>Cyprinidae</taxon>
        <taxon>Cyprininae</taxon>
        <taxon>Sinocyclocheilus</taxon>
    </lineage>
</organism>
<comment type="subcellular location">
    <subcellularLocation>
        <location evidence="1">Cytoplasm</location>
    </subcellularLocation>
</comment>
<dbReference type="GO" id="GO:0005516">
    <property type="term" value="F:calmodulin binding"/>
    <property type="evidence" value="ECO:0007669"/>
    <property type="project" value="UniProtKB-KW"/>
</dbReference>
<dbReference type="InterPro" id="IPR000048">
    <property type="entry name" value="IQ_motif_EF-hand-BS"/>
</dbReference>
<dbReference type="AlphaFoldDB" id="A0A671K591"/>
<reference evidence="5" key="2">
    <citation type="submission" date="2025-09" db="UniProtKB">
        <authorList>
            <consortium name="Ensembl"/>
        </authorList>
    </citation>
    <scope>IDENTIFICATION</scope>
</reference>
<dbReference type="Proteomes" id="UP000472260">
    <property type="component" value="Unassembled WGS sequence"/>
</dbReference>
<accession>A0A671K591</accession>
<dbReference type="Ensembl" id="ENSSANT00000000700.1">
    <property type="protein sequence ID" value="ENSSANP00000000633.1"/>
    <property type="gene ID" value="ENSSANG00000000430.1"/>
</dbReference>
<evidence type="ECO:0000313" key="5">
    <source>
        <dbReference type="Ensembl" id="ENSSANP00000000633.1"/>
    </source>
</evidence>